<evidence type="ECO:0000259" key="2">
    <source>
        <dbReference type="Pfam" id="PF00326"/>
    </source>
</evidence>
<dbReference type="GO" id="GO:0004252">
    <property type="term" value="F:serine-type endopeptidase activity"/>
    <property type="evidence" value="ECO:0007669"/>
    <property type="project" value="TreeGrafter"/>
</dbReference>
<dbReference type="SUPFAM" id="SSF53474">
    <property type="entry name" value="alpha/beta-Hydrolases"/>
    <property type="match status" value="1"/>
</dbReference>
<dbReference type="AlphaFoldDB" id="A0A1I1EAL0"/>
<dbReference type="Proteomes" id="UP000198862">
    <property type="component" value="Unassembled WGS sequence"/>
</dbReference>
<dbReference type="SUPFAM" id="SSF82171">
    <property type="entry name" value="DPP6 N-terminal domain-like"/>
    <property type="match status" value="1"/>
</dbReference>
<organism evidence="3 4">
    <name type="scientific">Pseudoalteromonas denitrificans DSM 6059</name>
    <dbReference type="NCBI Taxonomy" id="1123010"/>
    <lineage>
        <taxon>Bacteria</taxon>
        <taxon>Pseudomonadati</taxon>
        <taxon>Pseudomonadota</taxon>
        <taxon>Gammaproteobacteria</taxon>
        <taxon>Alteromonadales</taxon>
        <taxon>Pseudoalteromonadaceae</taxon>
        <taxon>Pseudoalteromonas</taxon>
    </lineage>
</organism>
<evidence type="ECO:0000313" key="3">
    <source>
        <dbReference type="EMBL" id="SFB83632.1"/>
    </source>
</evidence>
<sequence>MINKIVLVFCIISLLVINNDAKAKEWEKLFDHSQYQNAKISPDGKHLAVAVFSEGKKVLIFLERSTFKAVGTAKFHGRLSVGEYYWVNNERVVISIVEQKPWRELPSSYGELYAVNLNGKKGKMIYGYRSGEMQTGSHVKKKQSTRGWGEIIDILPEDDKHILISSTPMTRTGESLASVLKLNVYTGIIKNKLGRSPVPFSHFLTDTKGELRALVGTDENNNELLYVSKDRQWKQVPLGRVGTGIQLLSVSASGKYLYTIDNYKQDIKGLFKLNLEDYSYKKVFTDKKVNITGVEMTTDNRSAYAIRIDDGYPAYLILNKKLEEAKVFKNLLTTFPYSEVSITSKTKNGEFYVVMVSSDTDPGTLYLFDKIKNKLKVLFKFKPEFKKADFSPVEPIQFEVSDGKSLNGFFTQAKITEKNKLAPVVVLVHGGPHGVRDYWGFSSQVQYLASNGYSVLQVNYRGSGGFGYDYETAGYKVWGSLIQQDIRDAYLWLVKNKKAEKNNVCIMGASFGAYSAIQSAAIYPSTYKCAIANAGIYDLDLMFDEGDVQERRSGMSYLKKVLGTDDKLLKSMSPVNYVEKIKIPLLLAHGEDDERAPYAHAERLREALDKVDKSYEWFVLDKEGHGFYNPENQKAYMKKVVGFLDKHL</sequence>
<protein>
    <submittedName>
        <fullName evidence="3">Dipeptidyl aminopeptidase/acylaminoacyl peptidase</fullName>
    </submittedName>
</protein>
<dbReference type="GO" id="GO:0006508">
    <property type="term" value="P:proteolysis"/>
    <property type="evidence" value="ECO:0007669"/>
    <property type="project" value="InterPro"/>
</dbReference>
<dbReference type="Pfam" id="PF00326">
    <property type="entry name" value="Peptidase_S9"/>
    <property type="match status" value="1"/>
</dbReference>
<keyword evidence="4" id="KW-1185">Reference proteome</keyword>
<dbReference type="PANTHER" id="PTHR42776:SF27">
    <property type="entry name" value="DIPEPTIDYL PEPTIDASE FAMILY MEMBER 6"/>
    <property type="match status" value="1"/>
</dbReference>
<accession>A0A1I1EAL0</accession>
<dbReference type="InterPro" id="IPR001375">
    <property type="entry name" value="Peptidase_S9_cat"/>
</dbReference>
<dbReference type="RefSeq" id="WP_091979087.1">
    <property type="nucleotide sequence ID" value="NZ_FOLO01000001.1"/>
</dbReference>
<dbReference type="OrthoDB" id="4269629at2"/>
<evidence type="ECO:0000313" key="4">
    <source>
        <dbReference type="Proteomes" id="UP000198862"/>
    </source>
</evidence>
<dbReference type="InterPro" id="IPR029058">
    <property type="entry name" value="AB_hydrolase_fold"/>
</dbReference>
<dbReference type="Gene3D" id="3.40.50.1820">
    <property type="entry name" value="alpha/beta hydrolase"/>
    <property type="match status" value="1"/>
</dbReference>
<keyword evidence="3" id="KW-0031">Aminopeptidase</keyword>
<proteinExistence type="predicted"/>
<keyword evidence="3" id="KW-0645">Protease</keyword>
<name>A0A1I1EAL0_9GAMM</name>
<dbReference type="PANTHER" id="PTHR42776">
    <property type="entry name" value="SERINE PEPTIDASE S9 FAMILY MEMBER"/>
    <property type="match status" value="1"/>
</dbReference>
<dbReference type="STRING" id="1123010.SAMN02745724_00283"/>
<keyword evidence="1" id="KW-0378">Hydrolase</keyword>
<reference evidence="3 4" key="1">
    <citation type="submission" date="2016-10" db="EMBL/GenBank/DDBJ databases">
        <authorList>
            <person name="de Groot N.N."/>
        </authorList>
    </citation>
    <scope>NUCLEOTIDE SEQUENCE [LARGE SCALE GENOMIC DNA]</scope>
    <source>
        <strain evidence="3 4">DSM 6059</strain>
    </source>
</reference>
<evidence type="ECO:0000256" key="1">
    <source>
        <dbReference type="ARBA" id="ARBA00022801"/>
    </source>
</evidence>
<gene>
    <name evidence="3" type="ORF">SAMN02745724_00283</name>
</gene>
<dbReference type="GO" id="GO:0004177">
    <property type="term" value="F:aminopeptidase activity"/>
    <property type="evidence" value="ECO:0007669"/>
    <property type="project" value="UniProtKB-KW"/>
</dbReference>
<feature type="domain" description="Peptidase S9 prolyl oligopeptidase catalytic" evidence="2">
    <location>
        <begin position="439"/>
        <end position="648"/>
    </location>
</feature>
<dbReference type="EMBL" id="FOLO01000001">
    <property type="protein sequence ID" value="SFB83632.1"/>
    <property type="molecule type" value="Genomic_DNA"/>
</dbReference>